<dbReference type="InterPro" id="IPR009057">
    <property type="entry name" value="Homeodomain-like_sf"/>
</dbReference>
<dbReference type="AlphaFoldDB" id="A0A154BP51"/>
<protein>
    <recommendedName>
        <fullName evidence="4">HTH araC/xylS-type domain-containing protein</fullName>
    </recommendedName>
</protein>
<dbReference type="InterPro" id="IPR037923">
    <property type="entry name" value="HTH-like"/>
</dbReference>
<comment type="caution">
    <text evidence="5">The sequence shown here is derived from an EMBL/GenBank/DDBJ whole genome shotgun (WGS) entry which is preliminary data.</text>
</comment>
<dbReference type="PRINTS" id="PR00032">
    <property type="entry name" value="HTHARAC"/>
</dbReference>
<feature type="domain" description="HTH araC/xylS-type" evidence="4">
    <location>
        <begin position="176"/>
        <end position="273"/>
    </location>
</feature>
<keyword evidence="1" id="KW-0805">Transcription regulation</keyword>
<evidence type="ECO:0000256" key="1">
    <source>
        <dbReference type="ARBA" id="ARBA00023015"/>
    </source>
</evidence>
<dbReference type="PANTHER" id="PTHR43280">
    <property type="entry name" value="ARAC-FAMILY TRANSCRIPTIONAL REGULATOR"/>
    <property type="match status" value="1"/>
</dbReference>
<evidence type="ECO:0000256" key="3">
    <source>
        <dbReference type="ARBA" id="ARBA00023163"/>
    </source>
</evidence>
<keyword evidence="2" id="KW-0238">DNA-binding</keyword>
<dbReference type="PROSITE" id="PS01124">
    <property type="entry name" value="HTH_ARAC_FAMILY_2"/>
    <property type="match status" value="1"/>
</dbReference>
<dbReference type="InterPro" id="IPR003313">
    <property type="entry name" value="AraC-bd"/>
</dbReference>
<keyword evidence="6" id="KW-1185">Reference proteome</keyword>
<dbReference type="RefSeq" id="WP_066244940.1">
    <property type="nucleotide sequence ID" value="NZ_LSGP01000025.1"/>
</dbReference>
<dbReference type="OrthoDB" id="9791615at2"/>
<dbReference type="Pfam" id="PF02311">
    <property type="entry name" value="AraC_binding"/>
    <property type="match status" value="1"/>
</dbReference>
<dbReference type="InterPro" id="IPR020449">
    <property type="entry name" value="Tscrpt_reg_AraC-type_HTH"/>
</dbReference>
<dbReference type="PROSITE" id="PS00041">
    <property type="entry name" value="HTH_ARAC_FAMILY_1"/>
    <property type="match status" value="1"/>
</dbReference>
<dbReference type="STRING" id="1794912.AXX12_14110"/>
<evidence type="ECO:0000313" key="6">
    <source>
        <dbReference type="Proteomes" id="UP000076268"/>
    </source>
</evidence>
<reference evidence="5 6" key="1">
    <citation type="submission" date="2016-02" db="EMBL/GenBank/DDBJ databases">
        <title>Anaerosporomusa subterraneum gen. nov., sp. nov., a spore-forming obligate anaerobe isolated from saprolite.</title>
        <authorList>
            <person name="Choi J.K."/>
            <person name="Shah M."/>
            <person name="Yee N."/>
        </authorList>
    </citation>
    <scope>NUCLEOTIDE SEQUENCE [LARGE SCALE GENOMIC DNA]</scope>
    <source>
        <strain evidence="5 6">RU4</strain>
    </source>
</reference>
<dbReference type="SUPFAM" id="SSF46689">
    <property type="entry name" value="Homeodomain-like"/>
    <property type="match status" value="2"/>
</dbReference>
<dbReference type="PANTHER" id="PTHR43280:SF28">
    <property type="entry name" value="HTH-TYPE TRANSCRIPTIONAL ACTIVATOR RHAS"/>
    <property type="match status" value="1"/>
</dbReference>
<evidence type="ECO:0000256" key="2">
    <source>
        <dbReference type="ARBA" id="ARBA00023125"/>
    </source>
</evidence>
<keyword evidence="3" id="KW-0804">Transcription</keyword>
<dbReference type="InterPro" id="IPR014710">
    <property type="entry name" value="RmlC-like_jellyroll"/>
</dbReference>
<dbReference type="GO" id="GO:0003700">
    <property type="term" value="F:DNA-binding transcription factor activity"/>
    <property type="evidence" value="ECO:0007669"/>
    <property type="project" value="InterPro"/>
</dbReference>
<dbReference type="SUPFAM" id="SSF51215">
    <property type="entry name" value="Regulatory protein AraC"/>
    <property type="match status" value="1"/>
</dbReference>
<dbReference type="SMART" id="SM00342">
    <property type="entry name" value="HTH_ARAC"/>
    <property type="match status" value="1"/>
</dbReference>
<evidence type="ECO:0000259" key="4">
    <source>
        <dbReference type="PROSITE" id="PS01124"/>
    </source>
</evidence>
<dbReference type="Gene3D" id="1.10.10.60">
    <property type="entry name" value="Homeodomain-like"/>
    <property type="match status" value="2"/>
</dbReference>
<name>A0A154BP51_ANASB</name>
<evidence type="ECO:0000313" key="5">
    <source>
        <dbReference type="EMBL" id="KYZ75288.1"/>
    </source>
</evidence>
<organism evidence="5 6">
    <name type="scientific">Anaerosporomusa subterranea</name>
    <dbReference type="NCBI Taxonomy" id="1794912"/>
    <lineage>
        <taxon>Bacteria</taxon>
        <taxon>Bacillati</taxon>
        <taxon>Bacillota</taxon>
        <taxon>Negativicutes</taxon>
        <taxon>Acetonemataceae</taxon>
        <taxon>Anaerosporomusa</taxon>
    </lineage>
</organism>
<dbReference type="InterPro" id="IPR018060">
    <property type="entry name" value="HTH_AraC"/>
</dbReference>
<dbReference type="Pfam" id="PF12833">
    <property type="entry name" value="HTH_18"/>
    <property type="match status" value="1"/>
</dbReference>
<proteinExistence type="predicted"/>
<sequence length="273" mass="32375">MKRDFPVDIHRSEHQRLGTVIECHWHENFEILYFEKGEAVIYCNSRPIQVGPGELIIVNSNDVHYCENLSPQLVYYVVEFDLSFIHSNQIDLCQTKYMTPLVQNRILFRNQIDRDSELLEEVRQLIFEYYRQELGYELAVKAYIYRILVLLLRYYGEQTLSETEKDRQRRTLDRLTPVLEYIDYHYTEKLSLGQLSSLANMSPHYFCRLFKSLTGKAPTEYINHLRLNKAATLLQESKLNITEVAMSVGFNDSNYFSRQFKKYKQVAPSKLLK</sequence>
<dbReference type="GO" id="GO:0043565">
    <property type="term" value="F:sequence-specific DNA binding"/>
    <property type="evidence" value="ECO:0007669"/>
    <property type="project" value="InterPro"/>
</dbReference>
<dbReference type="Gene3D" id="2.60.120.10">
    <property type="entry name" value="Jelly Rolls"/>
    <property type="match status" value="1"/>
</dbReference>
<gene>
    <name evidence="5" type="ORF">AXX12_14110</name>
</gene>
<dbReference type="InterPro" id="IPR018062">
    <property type="entry name" value="HTH_AraC-typ_CS"/>
</dbReference>
<dbReference type="EMBL" id="LSGP01000025">
    <property type="protein sequence ID" value="KYZ75288.1"/>
    <property type="molecule type" value="Genomic_DNA"/>
</dbReference>
<accession>A0A154BP51</accession>
<dbReference type="Proteomes" id="UP000076268">
    <property type="component" value="Unassembled WGS sequence"/>
</dbReference>